<name>A0ABR2ZTY3_9AGAR</name>
<sequence>MSLYNHGLCLEHIQLIDCPPGFSRVQALQPGGPDPRNTIPHPISLAPTSRAVSGAPSDSQSLAAFNDSSDSSASSVSSEEGHLPPTSRPTAWKKGKTPDRHVVITGVDDENHFQRASSAVSGRTNTSDFPVNVPKDDSDSETLPTTIPKPEGEAGRPRRGGYNLEEQLGWEEKFFKQVKSFVKQAVIDKLDPLVPFTSQPSGQLQEIRDMTTAEFPALRRYVDCWVVDDLIRCLLKYQRQKTINQDRQRVADRHYERRRAKRERKALHEIQEARLGESSRAGRSHAN</sequence>
<feature type="compositionally biased region" description="Polar residues" evidence="1">
    <location>
        <begin position="48"/>
        <end position="63"/>
    </location>
</feature>
<organism evidence="2 3">
    <name type="scientific">Marasmius tenuissimus</name>
    <dbReference type="NCBI Taxonomy" id="585030"/>
    <lineage>
        <taxon>Eukaryota</taxon>
        <taxon>Fungi</taxon>
        <taxon>Dikarya</taxon>
        <taxon>Basidiomycota</taxon>
        <taxon>Agaricomycotina</taxon>
        <taxon>Agaricomycetes</taxon>
        <taxon>Agaricomycetidae</taxon>
        <taxon>Agaricales</taxon>
        <taxon>Marasmiineae</taxon>
        <taxon>Marasmiaceae</taxon>
        <taxon>Marasmius</taxon>
    </lineage>
</organism>
<protein>
    <submittedName>
        <fullName evidence="2">Uncharacterized protein</fullName>
    </submittedName>
</protein>
<comment type="caution">
    <text evidence="2">The sequence shown here is derived from an EMBL/GenBank/DDBJ whole genome shotgun (WGS) entry which is preliminary data.</text>
</comment>
<feature type="region of interest" description="Disordered" evidence="1">
    <location>
        <begin position="48"/>
        <end position="159"/>
    </location>
</feature>
<feature type="region of interest" description="Disordered" evidence="1">
    <location>
        <begin position="246"/>
        <end position="287"/>
    </location>
</feature>
<accession>A0ABR2ZTY3</accession>
<feature type="compositionally biased region" description="Basic and acidic residues" evidence="1">
    <location>
        <begin position="266"/>
        <end position="277"/>
    </location>
</feature>
<feature type="compositionally biased region" description="Low complexity" evidence="1">
    <location>
        <begin position="67"/>
        <end position="78"/>
    </location>
</feature>
<evidence type="ECO:0000313" key="2">
    <source>
        <dbReference type="EMBL" id="KAL0063777.1"/>
    </source>
</evidence>
<keyword evidence="3" id="KW-1185">Reference proteome</keyword>
<proteinExistence type="predicted"/>
<dbReference type="Proteomes" id="UP001437256">
    <property type="component" value="Unassembled WGS sequence"/>
</dbReference>
<feature type="compositionally biased region" description="Basic residues" evidence="1">
    <location>
        <begin position="256"/>
        <end position="265"/>
    </location>
</feature>
<feature type="compositionally biased region" description="Polar residues" evidence="1">
    <location>
        <begin position="114"/>
        <end position="129"/>
    </location>
</feature>
<evidence type="ECO:0000256" key="1">
    <source>
        <dbReference type="SAM" id="MobiDB-lite"/>
    </source>
</evidence>
<dbReference type="EMBL" id="JBBXMP010000074">
    <property type="protein sequence ID" value="KAL0063777.1"/>
    <property type="molecule type" value="Genomic_DNA"/>
</dbReference>
<gene>
    <name evidence="2" type="ORF">AAF712_009334</name>
</gene>
<reference evidence="2 3" key="1">
    <citation type="submission" date="2024-05" db="EMBL/GenBank/DDBJ databases">
        <title>A draft genome resource for the thread blight pathogen Marasmius tenuissimus strain MS-2.</title>
        <authorList>
            <person name="Yulfo-Soto G.E."/>
            <person name="Baruah I.K."/>
            <person name="Amoako-Attah I."/>
            <person name="Bukari Y."/>
            <person name="Meinhardt L.W."/>
            <person name="Bailey B.A."/>
            <person name="Cohen S.P."/>
        </authorList>
    </citation>
    <scope>NUCLEOTIDE SEQUENCE [LARGE SCALE GENOMIC DNA]</scope>
    <source>
        <strain evidence="2 3">MS-2</strain>
    </source>
</reference>
<evidence type="ECO:0000313" key="3">
    <source>
        <dbReference type="Proteomes" id="UP001437256"/>
    </source>
</evidence>
<feature type="compositionally biased region" description="Basic and acidic residues" evidence="1">
    <location>
        <begin position="246"/>
        <end position="255"/>
    </location>
</feature>